<evidence type="ECO:0000256" key="1">
    <source>
        <dbReference type="SAM" id="MobiDB-lite"/>
    </source>
</evidence>
<evidence type="ECO:0008006" key="5">
    <source>
        <dbReference type="Google" id="ProtNLM"/>
    </source>
</evidence>
<sequence length="313" mass="35687">MKTHLLLAIERSSSSGKFLPQSDLEGLISTANVLSILLESEPPERISNPVQSKGLGRKLGRRLGWKLLERLPFKQPERTSPEAAEAEGLSKKIARPTHDNQLKTPGDRQPHNCSGYRKIFAILLLVDRINKRRYFIEAGLELEFVRILGHAGVDAFTEQQRIVCVATLRAPSAEHMPRFDIPTSVTLPWTTCETIYVNHTTVFKIRIYGDYYGFGENKATKDKPEFFALKKFFDPGEFNRQRLLLSHIRKHKHQNIPVASITKGRDHYLVFPWAEMDLLRYRKHQMILNPGDPINSADGASVTQWLTGRHGNI</sequence>
<dbReference type="AlphaFoldDB" id="J3NVP1"/>
<evidence type="ECO:0000313" key="4">
    <source>
        <dbReference type="Proteomes" id="UP000006039"/>
    </source>
</evidence>
<organism evidence="2">
    <name type="scientific">Gaeumannomyces tritici (strain R3-111a-1)</name>
    <name type="common">Wheat and barley take-all root rot fungus</name>
    <name type="synonym">Gaeumannomyces graminis var. tritici</name>
    <dbReference type="NCBI Taxonomy" id="644352"/>
    <lineage>
        <taxon>Eukaryota</taxon>
        <taxon>Fungi</taxon>
        <taxon>Dikarya</taxon>
        <taxon>Ascomycota</taxon>
        <taxon>Pezizomycotina</taxon>
        <taxon>Sordariomycetes</taxon>
        <taxon>Sordariomycetidae</taxon>
        <taxon>Magnaporthales</taxon>
        <taxon>Magnaporthaceae</taxon>
        <taxon>Gaeumannomyces</taxon>
    </lineage>
</organism>
<reference evidence="3" key="5">
    <citation type="submission" date="2018-04" db="UniProtKB">
        <authorList>
            <consortium name="EnsemblFungi"/>
        </authorList>
    </citation>
    <scope>IDENTIFICATION</scope>
    <source>
        <strain evidence="3">R3-111a-1</strain>
    </source>
</reference>
<feature type="region of interest" description="Disordered" evidence="1">
    <location>
        <begin position="76"/>
        <end position="110"/>
    </location>
</feature>
<dbReference type="Proteomes" id="UP000006039">
    <property type="component" value="Unassembled WGS sequence"/>
</dbReference>
<dbReference type="RefSeq" id="XP_009221419.1">
    <property type="nucleotide sequence ID" value="XM_009223155.1"/>
</dbReference>
<reference evidence="3" key="4">
    <citation type="journal article" date="2015" name="G3 (Bethesda)">
        <title>Genome sequences of three phytopathogenic species of the Magnaporthaceae family of fungi.</title>
        <authorList>
            <person name="Okagaki L.H."/>
            <person name="Nunes C.C."/>
            <person name="Sailsbery J."/>
            <person name="Clay B."/>
            <person name="Brown D."/>
            <person name="John T."/>
            <person name="Oh Y."/>
            <person name="Young N."/>
            <person name="Fitzgerald M."/>
            <person name="Haas B.J."/>
            <person name="Zeng Q."/>
            <person name="Young S."/>
            <person name="Adiconis X."/>
            <person name="Fan L."/>
            <person name="Levin J.Z."/>
            <person name="Mitchell T.K."/>
            <person name="Okubara P.A."/>
            <person name="Farman M.L."/>
            <person name="Kohn L.M."/>
            <person name="Birren B."/>
            <person name="Ma L.-J."/>
            <person name="Dean R.A."/>
        </authorList>
    </citation>
    <scope>NUCLEOTIDE SEQUENCE</scope>
    <source>
        <strain evidence="3">R3-111a-1</strain>
    </source>
</reference>
<evidence type="ECO:0000313" key="3">
    <source>
        <dbReference type="EnsemblFungi" id="EJT75419"/>
    </source>
</evidence>
<feature type="compositionally biased region" description="Basic and acidic residues" evidence="1">
    <location>
        <begin position="96"/>
        <end position="110"/>
    </location>
</feature>
<dbReference type="VEuPathDB" id="FungiDB:GGTG_05354"/>
<dbReference type="HOGENOM" id="CLU_888634_0_0_1"/>
<name>J3NVP1_GAET3</name>
<reference evidence="2" key="2">
    <citation type="submission" date="2010-07" db="EMBL/GenBank/DDBJ databases">
        <authorList>
            <consortium name="The Broad Institute Genome Sequencing Platform"/>
            <consortium name="Broad Institute Genome Sequencing Center for Infectious Disease"/>
            <person name="Ma L.-J."/>
            <person name="Dead R."/>
            <person name="Young S."/>
            <person name="Zeng Q."/>
            <person name="Koehrsen M."/>
            <person name="Alvarado L."/>
            <person name="Berlin A."/>
            <person name="Chapman S.B."/>
            <person name="Chen Z."/>
            <person name="Freedman E."/>
            <person name="Gellesch M."/>
            <person name="Goldberg J."/>
            <person name="Griggs A."/>
            <person name="Gujja S."/>
            <person name="Heilman E.R."/>
            <person name="Heiman D."/>
            <person name="Hepburn T."/>
            <person name="Howarth C."/>
            <person name="Jen D."/>
            <person name="Larson L."/>
            <person name="Mehta T."/>
            <person name="Neiman D."/>
            <person name="Pearson M."/>
            <person name="Roberts A."/>
            <person name="Saif S."/>
            <person name="Shea T."/>
            <person name="Shenoy N."/>
            <person name="Sisk P."/>
            <person name="Stolte C."/>
            <person name="Sykes S."/>
            <person name="Walk T."/>
            <person name="White J."/>
            <person name="Yandava C."/>
            <person name="Haas B."/>
            <person name="Nusbaum C."/>
            <person name="Birren B."/>
        </authorList>
    </citation>
    <scope>NUCLEOTIDE SEQUENCE</scope>
    <source>
        <strain evidence="2">R3-111a-1</strain>
    </source>
</reference>
<accession>J3NVP1</accession>
<gene>
    <name evidence="3" type="primary">20345812</name>
    <name evidence="2" type="ORF">GGTG_05354</name>
</gene>
<dbReference type="GeneID" id="20345812"/>
<evidence type="ECO:0000313" key="2">
    <source>
        <dbReference type="EMBL" id="EJT75419.1"/>
    </source>
</evidence>
<reference evidence="4" key="1">
    <citation type="submission" date="2010-07" db="EMBL/GenBank/DDBJ databases">
        <title>The genome sequence of Gaeumannomyces graminis var. tritici strain R3-111a-1.</title>
        <authorList>
            <consortium name="The Broad Institute Genome Sequencing Platform"/>
            <person name="Ma L.-J."/>
            <person name="Dead R."/>
            <person name="Young S."/>
            <person name="Zeng Q."/>
            <person name="Koehrsen M."/>
            <person name="Alvarado L."/>
            <person name="Berlin A."/>
            <person name="Chapman S.B."/>
            <person name="Chen Z."/>
            <person name="Freedman E."/>
            <person name="Gellesch M."/>
            <person name="Goldberg J."/>
            <person name="Griggs A."/>
            <person name="Gujja S."/>
            <person name="Heilman E.R."/>
            <person name="Heiman D."/>
            <person name="Hepburn T."/>
            <person name="Howarth C."/>
            <person name="Jen D."/>
            <person name="Larson L."/>
            <person name="Mehta T."/>
            <person name="Neiman D."/>
            <person name="Pearson M."/>
            <person name="Roberts A."/>
            <person name="Saif S."/>
            <person name="Shea T."/>
            <person name="Shenoy N."/>
            <person name="Sisk P."/>
            <person name="Stolte C."/>
            <person name="Sykes S."/>
            <person name="Walk T."/>
            <person name="White J."/>
            <person name="Yandava C."/>
            <person name="Haas B."/>
            <person name="Nusbaum C."/>
            <person name="Birren B."/>
        </authorList>
    </citation>
    <scope>NUCLEOTIDE SEQUENCE [LARGE SCALE GENOMIC DNA]</scope>
    <source>
        <strain evidence="4">R3-111a-1</strain>
    </source>
</reference>
<proteinExistence type="predicted"/>
<protein>
    <recommendedName>
        <fullName evidence="5">Protein kinase domain-containing protein</fullName>
    </recommendedName>
</protein>
<dbReference type="EnsemblFungi" id="EJT75419">
    <property type="protein sequence ID" value="EJT75419"/>
    <property type="gene ID" value="GGTG_05354"/>
</dbReference>
<keyword evidence="4" id="KW-1185">Reference proteome</keyword>
<reference evidence="2" key="3">
    <citation type="submission" date="2010-09" db="EMBL/GenBank/DDBJ databases">
        <title>Annotation of Gaeumannomyces graminis var. tritici R3-111a-1.</title>
        <authorList>
            <consortium name="The Broad Institute Genome Sequencing Platform"/>
            <person name="Ma L.-J."/>
            <person name="Dead R."/>
            <person name="Young S.K."/>
            <person name="Zeng Q."/>
            <person name="Gargeya S."/>
            <person name="Fitzgerald M."/>
            <person name="Haas B."/>
            <person name="Abouelleil A."/>
            <person name="Alvarado L."/>
            <person name="Arachchi H.M."/>
            <person name="Berlin A."/>
            <person name="Brown A."/>
            <person name="Chapman S.B."/>
            <person name="Chen Z."/>
            <person name="Dunbar C."/>
            <person name="Freedman E."/>
            <person name="Gearin G."/>
            <person name="Gellesch M."/>
            <person name="Goldberg J."/>
            <person name="Griggs A."/>
            <person name="Gujja S."/>
            <person name="Heiman D."/>
            <person name="Howarth C."/>
            <person name="Larson L."/>
            <person name="Lui A."/>
            <person name="MacDonald P.J.P."/>
            <person name="Mehta T."/>
            <person name="Montmayeur A."/>
            <person name="Murphy C."/>
            <person name="Neiman D."/>
            <person name="Pearson M."/>
            <person name="Priest M."/>
            <person name="Roberts A."/>
            <person name="Saif S."/>
            <person name="Shea T."/>
            <person name="Shenoy N."/>
            <person name="Sisk P."/>
            <person name="Stolte C."/>
            <person name="Sykes S."/>
            <person name="Yandava C."/>
            <person name="Wortman J."/>
            <person name="Nusbaum C."/>
            <person name="Birren B."/>
        </authorList>
    </citation>
    <scope>NUCLEOTIDE SEQUENCE</scope>
    <source>
        <strain evidence="2">R3-111a-1</strain>
    </source>
</reference>
<dbReference type="EMBL" id="GL385397">
    <property type="protein sequence ID" value="EJT75419.1"/>
    <property type="molecule type" value="Genomic_DNA"/>
</dbReference>